<dbReference type="GO" id="GO:0030003">
    <property type="term" value="P:intracellular monoatomic cation homeostasis"/>
    <property type="evidence" value="ECO:0007669"/>
    <property type="project" value="TreeGrafter"/>
</dbReference>
<evidence type="ECO:0000313" key="27">
    <source>
        <dbReference type="RefSeq" id="XP_023163328.1"/>
    </source>
</evidence>
<feature type="coiled-coil region" evidence="19">
    <location>
        <begin position="822"/>
        <end position="849"/>
    </location>
</feature>
<evidence type="ECO:0000256" key="4">
    <source>
        <dbReference type="ARBA" id="ARBA00022448"/>
    </source>
</evidence>
<evidence type="ECO:0000313" key="26">
    <source>
        <dbReference type="RefSeq" id="XP_023163327.1"/>
    </source>
</evidence>
<evidence type="ECO:0000256" key="12">
    <source>
        <dbReference type="ARBA" id="ARBA00022989"/>
    </source>
</evidence>
<dbReference type="InterPro" id="IPR033122">
    <property type="entry name" value="LETM1-like_RBD"/>
</dbReference>
<proteinExistence type="inferred from homology"/>
<dbReference type="KEGG" id="dhe:111594316"/>
<feature type="coiled-coil region" evidence="19">
    <location>
        <begin position="571"/>
        <end position="636"/>
    </location>
</feature>
<dbReference type="RefSeq" id="XP_023163327.1">
    <property type="nucleotide sequence ID" value="XM_023307559.2"/>
</dbReference>
<dbReference type="OMA" id="HGFRHLH"/>
<evidence type="ECO:0000256" key="20">
    <source>
        <dbReference type="SAM" id="MobiDB-lite"/>
    </source>
</evidence>
<dbReference type="PANTHER" id="PTHR14009:SF1">
    <property type="entry name" value="MITOCHONDRIAL PROTON_CALCIUM EXCHANGER PROTEIN"/>
    <property type="match status" value="1"/>
</dbReference>
<evidence type="ECO:0000256" key="6">
    <source>
        <dbReference type="ARBA" id="ARBA00022568"/>
    </source>
</evidence>
<keyword evidence="13 19" id="KW-0175">Coiled coil</keyword>
<keyword evidence="14" id="KW-0406">Ion transport</keyword>
<dbReference type="PROSITE" id="PS00018">
    <property type="entry name" value="EF_HAND_1"/>
    <property type="match status" value="2"/>
</dbReference>
<dbReference type="GO" id="GO:0043022">
    <property type="term" value="F:ribosome binding"/>
    <property type="evidence" value="ECO:0007669"/>
    <property type="project" value="InterPro"/>
</dbReference>
<feature type="region of interest" description="Disordered" evidence="20">
    <location>
        <begin position="872"/>
        <end position="891"/>
    </location>
</feature>
<keyword evidence="10" id="KW-0106">Calcium</keyword>
<name>A0A6J1LJ30_DROHY</name>
<dbReference type="RefSeq" id="XP_023163328.1">
    <property type="nucleotide sequence ID" value="XM_023307560.2"/>
</dbReference>
<evidence type="ECO:0000259" key="22">
    <source>
        <dbReference type="PROSITE" id="PS50222"/>
    </source>
</evidence>
<keyword evidence="6" id="KW-0109">Calcium transport</keyword>
<dbReference type="AlphaFoldDB" id="A0A6J1LJ30"/>
<evidence type="ECO:0000256" key="17">
    <source>
        <dbReference type="ARBA" id="ARBA00031360"/>
    </source>
</evidence>
<dbReference type="InterPro" id="IPR059005">
    <property type="entry name" value="LETM1_C"/>
</dbReference>
<dbReference type="OrthoDB" id="624114at2759"/>
<evidence type="ECO:0000256" key="7">
    <source>
        <dbReference type="ARBA" id="ARBA00022692"/>
    </source>
</evidence>
<dbReference type="InterPro" id="IPR018247">
    <property type="entry name" value="EF_Hand_1_Ca_BS"/>
</dbReference>
<dbReference type="PROSITE" id="PS51758">
    <property type="entry name" value="LETM1_RBD"/>
    <property type="match status" value="1"/>
</dbReference>
<dbReference type="GO" id="GO:0005509">
    <property type="term" value="F:calcium ion binding"/>
    <property type="evidence" value="ECO:0007669"/>
    <property type="project" value="InterPro"/>
</dbReference>
<dbReference type="InterPro" id="IPR002048">
    <property type="entry name" value="EF_hand_dom"/>
</dbReference>
<keyword evidence="4" id="KW-0813">Transport</keyword>
<keyword evidence="8" id="KW-0479">Metal-binding</keyword>
<dbReference type="Gene3D" id="1.10.238.10">
    <property type="entry name" value="EF-hand"/>
    <property type="match status" value="2"/>
</dbReference>
<feature type="coiled-coil region" evidence="19">
    <location>
        <begin position="488"/>
        <end position="516"/>
    </location>
</feature>
<dbReference type="InterPro" id="IPR011992">
    <property type="entry name" value="EF-hand-dom_pair"/>
</dbReference>
<feature type="domain" description="EF-hand" evidence="22">
    <location>
        <begin position="679"/>
        <end position="714"/>
    </location>
</feature>
<evidence type="ECO:0000256" key="10">
    <source>
        <dbReference type="ARBA" id="ARBA00022837"/>
    </source>
</evidence>
<sequence length="1001" mass="113617">MNVLLLPKGSQLKSNYAVHNIYKRYLRTSHNAYYTTRKVQHKAEESVSSQSWNFRQRRTFAGYSLSTSPRNYYQSNQLCSIGLRHIHIDSPLFDSSSKIDATVKKLKNQQKEKVEEIMKEVANGQATKGTGSATSVASTILDSTAVDPSTTAKATASGTKTAAEQTEATSKAVAKPKKPLRQRIWDELVHYYHGFRLLFIDTAISSKLVWKVLNGKTLTRRENKQLQRTTSDLFRLIPFSVFIVVPFMELLLPLFIKFFPGMLPSTFQTAKDRQERLRQSLTVRLEVAKFLQKTLGQMPVQHKEHSSEEAKQFEAFFRKIRDPSEHVSTDEIIKFAKRFDDEITLDSLSREQLAALCRVLELNTIGTTTLLRFQLRLKLRSLATDDRVISREGVDSLDLFELQQACKARGMRAYGLTAERLRFQLKEWIDLSLNEQVPPTLLLLSRAMLISDDSITTDKLKETMRVLPDAVAAHTRHAIGEREGKVDNKTKIEIIKEEERKIREEREEEHEETRRTAITEDSAPPFIYTEEINKKSHLDKNLEALDEKTISPTDVQLLSDALKTLSSDKQLVVEKETIKELKEELRDYQEDVEELREVRQVVKEPVRESRAAKLLYNRVNKMISQLDNVLHDLEHRQQQIKQVDTPDGLPTSTANPSQSVHIDELVSTIRRMKEASDEERFKVVEDLLVKLDADKDGAVSVQEITKVVQSIDSAATKIDKEQLEEFTELLTKQAVKRRNEEIVHIDDLMMNIKKLKETSDEARIKHIESVLDKFDADKDGVVTFNDIRKVLESIGRDNIKLSDDAIGELIALLDKEQILEAEQKIEKAIAKSMKEAEKLKLEVEKTDKDMAKLVDGIHDSAKEIRDIATELGAMEQDRAVPQKSEPDLKDPAKILKDNAKELDDLLHKCPPNKKRGQDSPQSPPKTNGSGGNKNNCKKASDTDKSIPKIAMRKAAEIQIEKLLPHNDIDMPPTIPTPSQSKVATSPKAAANGIVGTPKKLI</sequence>
<gene>
    <name evidence="25 26 27" type="primary">LOC111594316</name>
</gene>
<evidence type="ECO:0000256" key="1">
    <source>
        <dbReference type="ARBA" id="ARBA00004434"/>
    </source>
</evidence>
<dbReference type="Pfam" id="PF07766">
    <property type="entry name" value="LETM1_RBD"/>
    <property type="match status" value="1"/>
</dbReference>
<feature type="domain" description="Letm1 RBD" evidence="23">
    <location>
        <begin position="279"/>
        <end position="469"/>
    </location>
</feature>
<evidence type="ECO:0000256" key="3">
    <source>
        <dbReference type="ARBA" id="ARBA00020557"/>
    </source>
</evidence>
<keyword evidence="16 21" id="KW-0472">Membrane</keyword>
<dbReference type="Proteomes" id="UP000504633">
    <property type="component" value="Unplaced"/>
</dbReference>
<keyword evidence="11" id="KW-0809">Transit peptide</keyword>
<keyword evidence="7 21" id="KW-0812">Transmembrane</keyword>
<evidence type="ECO:0000256" key="8">
    <source>
        <dbReference type="ARBA" id="ARBA00022723"/>
    </source>
</evidence>
<evidence type="ECO:0000256" key="18">
    <source>
        <dbReference type="PROSITE-ProRule" id="PRU01094"/>
    </source>
</evidence>
<evidence type="ECO:0000256" key="5">
    <source>
        <dbReference type="ARBA" id="ARBA00022449"/>
    </source>
</evidence>
<keyword evidence="15 18" id="KW-0496">Mitochondrion</keyword>
<keyword evidence="24" id="KW-1185">Reference proteome</keyword>
<evidence type="ECO:0000259" key="23">
    <source>
        <dbReference type="PROSITE" id="PS51758"/>
    </source>
</evidence>
<reference evidence="25 26" key="1">
    <citation type="submission" date="2025-04" db="UniProtKB">
        <authorList>
            <consortium name="RefSeq"/>
        </authorList>
    </citation>
    <scope>IDENTIFICATION</scope>
    <source>
        <strain evidence="25 26">15085-1641.00</strain>
        <tissue evidence="25 26">Whole body</tissue>
    </source>
</reference>
<dbReference type="Pfam" id="PF26561">
    <property type="entry name" value="LETM1_C"/>
    <property type="match status" value="1"/>
</dbReference>
<feature type="transmembrane region" description="Helical" evidence="21">
    <location>
        <begin position="233"/>
        <end position="256"/>
    </location>
</feature>
<dbReference type="GO" id="GO:0015297">
    <property type="term" value="F:antiporter activity"/>
    <property type="evidence" value="ECO:0007669"/>
    <property type="project" value="UniProtKB-KW"/>
</dbReference>
<dbReference type="PANTHER" id="PTHR14009">
    <property type="entry name" value="LEUCINE ZIPPER-EF-HAND CONTAINING TRANSMEMBRANE PROTEIN"/>
    <property type="match status" value="1"/>
</dbReference>
<evidence type="ECO:0000256" key="11">
    <source>
        <dbReference type="ARBA" id="ARBA00022946"/>
    </source>
</evidence>
<evidence type="ECO:0000256" key="9">
    <source>
        <dbReference type="ARBA" id="ARBA00022792"/>
    </source>
</evidence>
<keyword evidence="12 21" id="KW-1133">Transmembrane helix</keyword>
<comment type="subcellular location">
    <subcellularLocation>
        <location evidence="1">Mitochondrion inner membrane</location>
        <topology evidence="1">Single-pass membrane protein</topology>
    </subcellularLocation>
</comment>
<feature type="region of interest" description="Disordered" evidence="20">
    <location>
        <begin position="151"/>
        <end position="173"/>
    </location>
</feature>
<dbReference type="InterPro" id="IPR044202">
    <property type="entry name" value="LETM1/MDM38-like"/>
</dbReference>
<dbReference type="RefSeq" id="XP_023163326.1">
    <property type="nucleotide sequence ID" value="XM_023307558.2"/>
</dbReference>
<dbReference type="GO" id="GO:0005743">
    <property type="term" value="C:mitochondrial inner membrane"/>
    <property type="evidence" value="ECO:0007669"/>
    <property type="project" value="UniProtKB-SubCell"/>
</dbReference>
<organism evidence="24 27">
    <name type="scientific">Drosophila hydei</name>
    <name type="common">Fruit fly</name>
    <dbReference type="NCBI Taxonomy" id="7224"/>
    <lineage>
        <taxon>Eukaryota</taxon>
        <taxon>Metazoa</taxon>
        <taxon>Ecdysozoa</taxon>
        <taxon>Arthropoda</taxon>
        <taxon>Hexapoda</taxon>
        <taxon>Insecta</taxon>
        <taxon>Pterygota</taxon>
        <taxon>Neoptera</taxon>
        <taxon>Endopterygota</taxon>
        <taxon>Diptera</taxon>
        <taxon>Brachycera</taxon>
        <taxon>Muscomorpha</taxon>
        <taxon>Ephydroidea</taxon>
        <taxon>Drosophilidae</taxon>
        <taxon>Drosophila</taxon>
    </lineage>
</organism>
<dbReference type="GeneID" id="111594316"/>
<evidence type="ECO:0000256" key="19">
    <source>
        <dbReference type="SAM" id="Coils"/>
    </source>
</evidence>
<feature type="compositionally biased region" description="Basic and acidic residues" evidence="20">
    <location>
        <begin position="953"/>
        <end position="968"/>
    </location>
</feature>
<feature type="domain" description="EF-hand" evidence="22">
    <location>
        <begin position="762"/>
        <end position="797"/>
    </location>
</feature>
<dbReference type="SUPFAM" id="SSF47473">
    <property type="entry name" value="EF-hand"/>
    <property type="match status" value="1"/>
</dbReference>
<keyword evidence="9" id="KW-0999">Mitochondrion inner membrane</keyword>
<dbReference type="SMART" id="SM00054">
    <property type="entry name" value="EFh"/>
    <property type="match status" value="2"/>
</dbReference>
<feature type="compositionally biased region" description="Basic and acidic residues" evidence="20">
    <location>
        <begin position="875"/>
        <end position="891"/>
    </location>
</feature>
<evidence type="ECO:0000256" key="2">
    <source>
        <dbReference type="ARBA" id="ARBA00009584"/>
    </source>
</evidence>
<feature type="region of interest" description="Disordered" evidence="20">
    <location>
        <begin position="905"/>
        <end position="1001"/>
    </location>
</feature>
<evidence type="ECO:0000313" key="25">
    <source>
        <dbReference type="RefSeq" id="XP_023163326.1"/>
    </source>
</evidence>
<comment type="similarity">
    <text evidence="2">Belongs to the LETM1 family.</text>
</comment>
<dbReference type="PROSITE" id="PS50222">
    <property type="entry name" value="EF_HAND_2"/>
    <property type="match status" value="2"/>
</dbReference>
<accession>A0A6J1LJ30</accession>
<keyword evidence="5" id="KW-0050">Antiport</keyword>
<protein>
    <recommendedName>
        <fullName evidence="3">Mitochondrial proton/calcium exchanger protein</fullName>
    </recommendedName>
    <alternativeName>
        <fullName evidence="17">Leucine zipper-EF-hand-containing transmembrane protein 1</fullName>
    </alternativeName>
</protein>
<evidence type="ECO:0000256" key="16">
    <source>
        <dbReference type="ARBA" id="ARBA00023136"/>
    </source>
</evidence>
<evidence type="ECO:0000313" key="24">
    <source>
        <dbReference type="Proteomes" id="UP000504633"/>
    </source>
</evidence>
<dbReference type="CTD" id="3954"/>
<evidence type="ECO:0000256" key="21">
    <source>
        <dbReference type="SAM" id="Phobius"/>
    </source>
</evidence>
<evidence type="ECO:0000256" key="14">
    <source>
        <dbReference type="ARBA" id="ARBA00023065"/>
    </source>
</evidence>
<feature type="compositionally biased region" description="Low complexity" evidence="20">
    <location>
        <begin position="151"/>
        <end position="163"/>
    </location>
</feature>
<evidence type="ECO:0000256" key="15">
    <source>
        <dbReference type="ARBA" id="ARBA00023128"/>
    </source>
</evidence>
<evidence type="ECO:0000256" key="13">
    <source>
        <dbReference type="ARBA" id="ARBA00023054"/>
    </source>
</evidence>